<organism evidence="2 3">
    <name type="scientific">Nostoc flagelliforme CCNUN1</name>
    <dbReference type="NCBI Taxonomy" id="2038116"/>
    <lineage>
        <taxon>Bacteria</taxon>
        <taxon>Bacillati</taxon>
        <taxon>Cyanobacteriota</taxon>
        <taxon>Cyanophyceae</taxon>
        <taxon>Nostocales</taxon>
        <taxon>Nostocaceae</taxon>
        <taxon>Nostoc</taxon>
    </lineage>
</organism>
<accession>A0A2K8SYJ9</accession>
<feature type="region of interest" description="Disordered" evidence="1">
    <location>
        <begin position="15"/>
        <end position="40"/>
    </location>
</feature>
<dbReference type="Proteomes" id="UP000232003">
    <property type="component" value="Chromosome"/>
</dbReference>
<evidence type="ECO:0000313" key="2">
    <source>
        <dbReference type="EMBL" id="AUB40524.1"/>
    </source>
</evidence>
<dbReference type="AlphaFoldDB" id="A0A2K8SYJ9"/>
<dbReference type="KEGG" id="nfl:COO91_06541"/>
<sequence>MKDVANLVTQVASYADRRSQQGQKSNKIPSRVKTGVVYAK</sequence>
<proteinExistence type="predicted"/>
<gene>
    <name evidence="2" type="ORF">COO91_06541</name>
</gene>
<keyword evidence="3" id="KW-1185">Reference proteome</keyword>
<name>A0A2K8SYJ9_9NOSO</name>
<dbReference type="EMBL" id="CP024785">
    <property type="protein sequence ID" value="AUB40524.1"/>
    <property type="molecule type" value="Genomic_DNA"/>
</dbReference>
<dbReference type="RefSeq" id="WP_263983089.1">
    <property type="nucleotide sequence ID" value="NZ_CAWNNC010000001.1"/>
</dbReference>
<evidence type="ECO:0000313" key="3">
    <source>
        <dbReference type="Proteomes" id="UP000232003"/>
    </source>
</evidence>
<reference evidence="2 3" key="1">
    <citation type="submission" date="2017-11" db="EMBL/GenBank/DDBJ databases">
        <title>Complete genome of a free-living desiccation-tolerant cyanobacterium and its photosynthetic adaptation to extreme terrestrial habitat.</title>
        <authorList>
            <person name="Shang J."/>
        </authorList>
    </citation>
    <scope>NUCLEOTIDE SEQUENCE [LARGE SCALE GENOMIC DNA]</scope>
    <source>
        <strain evidence="2 3">CCNUN1</strain>
    </source>
</reference>
<evidence type="ECO:0000256" key="1">
    <source>
        <dbReference type="SAM" id="MobiDB-lite"/>
    </source>
</evidence>
<protein>
    <submittedName>
        <fullName evidence="2">Uncharacterized protein</fullName>
    </submittedName>
</protein>